<sequence>MSFLLKEMINREASKQPWAQRRIAITGASGTLGMALSKAIRAKGGFVIGLTHKSNYNENNTSDEGPQQWVHWECGKEKELEELFKTIDVLVLNHGINPGGNLDSEGLNLALEINALSNWRLIENFEKIIFNEKENTTQKEIWVNTSEAEIQPAFSPSYEISKRLIGQLVSFKYNSLTQIEKSKLKIRKIILGPFRSKLNPIGIMNVQWVASQVICQASLGFKLIIVTPNPITYFVMPITEIFRGLYFRIFENK</sequence>
<reference evidence="2 3" key="1">
    <citation type="journal article" date="2003" name="Proc. Natl. Acad. Sci. U.S.A.">
        <title>Genome sequence of the cyanobacterium Prochlorococcus marinus SS120, a nearly minimal oxyphototrophic genome.</title>
        <authorList>
            <person name="Dufresne A."/>
            <person name="Salanoubat M."/>
            <person name="Partensky F."/>
            <person name="Artiguenave F."/>
            <person name="Axmann I.M."/>
            <person name="Barbe V."/>
            <person name="Duprat S."/>
            <person name="Galperin M.Y."/>
            <person name="Koonin E.V."/>
            <person name="Le Gall F."/>
            <person name="Makarova K.S."/>
            <person name="Ostrowski M."/>
            <person name="Oztas S."/>
            <person name="Robert C."/>
            <person name="Rogozin I.B."/>
            <person name="Scanlan D.J."/>
            <person name="Tandeau de Marsac N."/>
            <person name="Weissenbach J."/>
            <person name="Wincker P."/>
            <person name="Wolf Y.I."/>
            <person name="Hess W.R."/>
        </authorList>
    </citation>
    <scope>NUCLEOTIDE SEQUENCE [LARGE SCALE GENOMIC DNA]</scope>
    <source>
        <strain evidence="3">SARG / CCMP1375 / SS120</strain>
    </source>
</reference>
<organism evidence="2 3">
    <name type="scientific">Prochlorococcus marinus (strain SARG / CCMP1375 / SS120)</name>
    <dbReference type="NCBI Taxonomy" id="167539"/>
    <lineage>
        <taxon>Bacteria</taxon>
        <taxon>Bacillati</taxon>
        <taxon>Cyanobacteriota</taxon>
        <taxon>Cyanophyceae</taxon>
        <taxon>Synechococcales</taxon>
        <taxon>Prochlorococcaceae</taxon>
        <taxon>Prochlorococcus</taxon>
    </lineage>
</organism>
<dbReference type="EMBL" id="AE017126">
    <property type="protein sequence ID" value="AAP99521.1"/>
    <property type="molecule type" value="Genomic_DNA"/>
</dbReference>
<dbReference type="eggNOG" id="COG1028">
    <property type="taxonomic scope" value="Bacteria"/>
</dbReference>
<dbReference type="EnsemblBacteria" id="AAP99521">
    <property type="protein sequence ID" value="AAP99521"/>
    <property type="gene ID" value="Pro_0476"/>
</dbReference>
<dbReference type="NCBIfam" id="NF009035">
    <property type="entry name" value="PRK12367.1"/>
    <property type="match status" value="1"/>
</dbReference>
<evidence type="ECO:0000259" key="1">
    <source>
        <dbReference type="Pfam" id="PF01370"/>
    </source>
</evidence>
<dbReference type="Proteomes" id="UP000001420">
    <property type="component" value="Chromosome"/>
</dbReference>
<dbReference type="InterPro" id="IPR036291">
    <property type="entry name" value="NAD(P)-bd_dom_sf"/>
</dbReference>
<dbReference type="SUPFAM" id="SSF51735">
    <property type="entry name" value="NAD(P)-binding Rossmann-fold domains"/>
    <property type="match status" value="1"/>
</dbReference>
<keyword evidence="3" id="KW-1185">Reference proteome</keyword>
<dbReference type="AlphaFoldDB" id="Q7VDA7"/>
<feature type="domain" description="NAD-dependent epimerase/dehydratase" evidence="1">
    <location>
        <begin position="23"/>
        <end position="125"/>
    </location>
</feature>
<accession>Q7VDA7</accession>
<dbReference type="OrthoDB" id="452815at2"/>
<dbReference type="KEGG" id="pma:Pro_0476"/>
<gene>
    <name evidence="2" type="primary">fabG</name>
    <name evidence="2" type="ordered locus">Pro_0476</name>
</gene>
<dbReference type="Gene3D" id="3.40.50.720">
    <property type="entry name" value="NAD(P)-binding Rossmann-like Domain"/>
    <property type="match status" value="1"/>
</dbReference>
<evidence type="ECO:0000313" key="3">
    <source>
        <dbReference type="Proteomes" id="UP000001420"/>
    </source>
</evidence>
<dbReference type="InterPro" id="IPR001509">
    <property type="entry name" value="Epimerase_deHydtase"/>
</dbReference>
<dbReference type="HOGENOM" id="CLU_982527_0_0_3"/>
<dbReference type="STRING" id="167539.Pro_0476"/>
<protein>
    <submittedName>
        <fullName evidence="2">Short-chain dehydrogenase/reductase family enzyme</fullName>
    </submittedName>
</protein>
<dbReference type="RefSeq" id="WP_011124630.1">
    <property type="nucleotide sequence ID" value="NC_005042.1"/>
</dbReference>
<dbReference type="PATRIC" id="fig|167539.5.peg.489"/>
<name>Q7VDA7_PROMA</name>
<dbReference type="Pfam" id="PF01370">
    <property type="entry name" value="Epimerase"/>
    <property type="match status" value="1"/>
</dbReference>
<proteinExistence type="predicted"/>
<evidence type="ECO:0000313" key="2">
    <source>
        <dbReference type="EMBL" id="AAP99521.1"/>
    </source>
</evidence>